<gene>
    <name evidence="1" type="ORF">BGP82_00450</name>
</gene>
<comment type="caution">
    <text evidence="1">The sequence shown here is derived from an EMBL/GenBank/DDBJ whole genome shotgun (WGS) entry which is preliminary data.</text>
</comment>
<evidence type="ECO:0000313" key="2">
    <source>
        <dbReference type="Proteomes" id="UP000237378"/>
    </source>
</evidence>
<evidence type="ECO:0000313" key="1">
    <source>
        <dbReference type="EMBL" id="POG12970.1"/>
    </source>
</evidence>
<sequence>MKNSDFLDINARPRPHSCSVLRVSSRQNAKGQRLRYEYDKALRLAALVNENNATYSLAYDASTS</sequence>
<dbReference type="EMBL" id="MING01000019">
    <property type="protein sequence ID" value="POG12970.1"/>
    <property type="molecule type" value="Genomic_DNA"/>
</dbReference>
<accession>A0A2S3XBN4</accession>
<protein>
    <submittedName>
        <fullName evidence="1">Uncharacterized protein</fullName>
    </submittedName>
</protein>
<name>A0A2S3XBN4_PSEPU</name>
<reference evidence="1 2" key="1">
    <citation type="submission" date="2016-08" db="EMBL/GenBank/DDBJ databases">
        <authorList>
            <person name="Seilhamer J.J."/>
        </authorList>
    </citation>
    <scope>NUCLEOTIDE SEQUENCE [LARGE SCALE GENOMIC DNA]</scope>
    <source>
        <strain evidence="1 2">KH-18-2</strain>
    </source>
</reference>
<proteinExistence type="predicted"/>
<dbReference type="AlphaFoldDB" id="A0A2S3XBN4"/>
<reference evidence="1 2" key="2">
    <citation type="submission" date="2018-03" db="EMBL/GenBank/DDBJ databases">
        <title>Draft genome of Pseudomonas putida strain KH-18-2.</title>
        <authorList>
            <person name="Yoshizawa S."/>
            <person name="Khan N.H."/>
            <person name="Nishimura M."/>
            <person name="Chiura H.X."/>
            <person name="Ogura Y."/>
            <person name="Hayashi T."/>
            <person name="Kogure K."/>
        </authorList>
    </citation>
    <scope>NUCLEOTIDE SEQUENCE [LARGE SCALE GENOMIC DNA]</scope>
    <source>
        <strain evidence="1 2">KH-18-2</strain>
    </source>
</reference>
<dbReference type="Proteomes" id="UP000237378">
    <property type="component" value="Unassembled WGS sequence"/>
</dbReference>
<organism evidence="1 2">
    <name type="scientific">Pseudomonas putida</name>
    <name type="common">Arthrobacter siderocapsulatus</name>
    <dbReference type="NCBI Taxonomy" id="303"/>
    <lineage>
        <taxon>Bacteria</taxon>
        <taxon>Pseudomonadati</taxon>
        <taxon>Pseudomonadota</taxon>
        <taxon>Gammaproteobacteria</taxon>
        <taxon>Pseudomonadales</taxon>
        <taxon>Pseudomonadaceae</taxon>
        <taxon>Pseudomonas</taxon>
    </lineage>
</organism>